<evidence type="ECO:0000313" key="2">
    <source>
        <dbReference type="Proteomes" id="UP001462640"/>
    </source>
</evidence>
<dbReference type="InterPro" id="IPR027417">
    <property type="entry name" value="P-loop_NTPase"/>
</dbReference>
<gene>
    <name evidence="1" type="ORF">ABDJ40_06300</name>
</gene>
<protein>
    <submittedName>
        <fullName evidence="1">ATP-binding protein</fullName>
    </submittedName>
</protein>
<keyword evidence="1" id="KW-0547">Nucleotide-binding</keyword>
<name>A0ABV0GBE8_9BURK</name>
<proteinExistence type="predicted"/>
<sequence length="2115" mass="233966">MPKDFGRLWKNSEKAVASTKTCSLIEDMQSEEIPYAHGPVDGLPKSLVQLEDQTVAAIALMTRQAGLNRKVRRHKKPSSRPGAEQAQKLAKRIFKKDWVVLATYVGPFHRWGSFWSCAMEKQRSGSLVCSHYSDAIDVQLLNGYDAAWPDLKEDAEALSQDCPEWPRIREKLLTFWKYSKVDMPLGVFMLWPRLLADLRRWEALDDQRRVQVGHAVFSLSSIGWTRWFIDQALSVCPALTDEFEGLDTLSRKKVVSAFNEQSSEEAVTSEMPIQESEADSASVVTSVCDWWSDLGAEIAAIHHGWADEPARELLVRAVALGERAAQLLPLMPEKVASPQEDLEAGLDALRDRLLTATQQEGLHWFGTEELEGVLARWLLAAKDAANDVEVGALAADAEQALSRFASAAIELQVAQAQVAETKSAIARLDAEQSANVSLALRIGLAKRRDSAVEASSQAARRETEAMLAVLAAASPRGAAFDPGVNYTVKLAEREFGLAEIDDGEVSRADEGRPIGEAGLVAPLPPTAVVDGRPVPPKPVLGAEANELAVESTPESIELGKSKDVELAAQAVSAVHGPAADFASASLPSVATDGPELQQASVDASAQLSSSKDAGDFGKPEVMDADTVEGDFTDEVGDRCRPIWTLLRMGKPALAFQYASALHDQSPNLRVPPPELLRSVALSTGLAASDGPLAVAIGEAFLDIDASWFEPGDAPAKWHTALNLLLIAATLRPMVLAPATGASAIAHYRHLDGRHVALLDLVRKVGDLSEPLTGFSIGRTVLGSAADEASQREHIAQLSKDTSDWLYERAPSKKFRYAPASKVWLHWLKPGECIHRLISPVARNAVEERGAVRAAIEELSDYDAFFDRLRDTDRRQLQRRGQDIEAGALEHLWVATCEAVSMAKGWLAAATLFSESGGRLRGLIGQLKAAFDVHAEQVCSELDAEWEGDGWGQVAAASKVLAGEIRAIANMLKQSDAVLVAEPQPMELLACDLLMVPGTTIAPSWAVESEGDVLLRALESWSTSPVPASAALQARIEGGDLGGAERLLQLMPEDAASDVVSIERAKELWARDLQKEIQRARRASEVGLAYGYLSDEDRSACESELSSVELAQRDTMRFDVATKRVRAVEARIEQEKSRRVEEARQAFNKERPALSPEYAREVEAPLKRSDIHTFNELLQRVRQGSAPWPERTQRLDLFSEFYPVQLTELLANLGRLERTEVDKLIRNGGSIGAVSFELDGDEQARIEAEEVYKVWATGFGRHKLDRESLRKVLEALGVSVRSLEQDKAGQGWTLFTETIDDREVCPVPHFGSRAQGRYRVVVLGDRASPEDLLQRIGDSTQQTATIVLSLTRSPPRFWPDLAKLSKERQRSFLLLDEAILLSLLAQRGSRLASWFALALPFTYSEPYDASAGFVPPEMFYGRTSELDAVKEQGGCYFIYGGRQLGKTALLRRAEKTFHEPAEERYAIWVDLLAQGIGERRPAVDVWLSLADKLRELKIHGLDIPPVNTAKPASIDAFLSSIRAFIQAKPGRRILLLLDEADHFFEQDARYGSSYAETRRLKQLMDETERRFKVVFAGLHNVLRTASTSNQPLGHLNEAVRIGPLMNEREIRAAEELITRPIEAAGFEFDDRSLVMRILAQTNYYPSLIQLYCTQLLRHLRESKLRRRDFVGPRFRIDEADIESVFAGRPLRDAIRSKFRLTLQLDDRYEVIAYAIGLEALAPGFDHAEGVDWPTLWRDCATSWWPEGFKTTSERDFLALLEEMVQLGVLSPAKGSDRYSLRNPNVLLLLGSRQEIENTLGTEREPRIEFESTIFRPALGRRVDDPARSPLTYRQLDEVVQMRNSVLLVAGSEAAGLNNLLAGLREQPGMSDTGRFVQIDRSTTRAAFTQELDKEVQRRVGEGVTVMLVPATVPWDAEWVLAARAKLKALRSTTSFVSVVFAADPMQLWTLAAPVPDQAQWVEPWLSILPWSRGFVRKWLEELQLPVEEADRLYELTGNWGGLLEAAVRMKAGAAHSLDFVQNMHRMAAELDDPKTQQQYRMALTGGVLEGERVLRTMLELGEGVTEGDLVEYGELAADTVTRALLWAEPLGLVTRNPGSVWVVDPFVRRVFSGGAQ</sequence>
<comment type="caution">
    <text evidence="1">The sequence shown here is derived from an EMBL/GenBank/DDBJ whole genome shotgun (WGS) entry which is preliminary data.</text>
</comment>
<dbReference type="GO" id="GO:0005524">
    <property type="term" value="F:ATP binding"/>
    <property type="evidence" value="ECO:0007669"/>
    <property type="project" value="UniProtKB-KW"/>
</dbReference>
<dbReference type="RefSeq" id="WP_347607650.1">
    <property type="nucleotide sequence ID" value="NZ_JBDPZC010000002.1"/>
</dbReference>
<dbReference type="SUPFAM" id="SSF52540">
    <property type="entry name" value="P-loop containing nucleoside triphosphate hydrolases"/>
    <property type="match status" value="1"/>
</dbReference>
<keyword evidence="2" id="KW-1185">Reference proteome</keyword>
<organism evidence="1 2">
    <name type="scientific">Roseateles flavus</name>
    <dbReference type="NCBI Taxonomy" id="3149041"/>
    <lineage>
        <taxon>Bacteria</taxon>
        <taxon>Pseudomonadati</taxon>
        <taxon>Pseudomonadota</taxon>
        <taxon>Betaproteobacteria</taxon>
        <taxon>Burkholderiales</taxon>
        <taxon>Sphaerotilaceae</taxon>
        <taxon>Roseateles</taxon>
    </lineage>
</organism>
<dbReference type="EMBL" id="JBDPZC010000002">
    <property type="protein sequence ID" value="MEO3712378.1"/>
    <property type="molecule type" value="Genomic_DNA"/>
</dbReference>
<dbReference type="Gene3D" id="3.40.50.300">
    <property type="entry name" value="P-loop containing nucleotide triphosphate hydrolases"/>
    <property type="match status" value="1"/>
</dbReference>
<dbReference type="Proteomes" id="UP001462640">
    <property type="component" value="Unassembled WGS sequence"/>
</dbReference>
<evidence type="ECO:0000313" key="1">
    <source>
        <dbReference type="EMBL" id="MEO3712378.1"/>
    </source>
</evidence>
<reference evidence="1 2" key="1">
    <citation type="submission" date="2024-05" db="EMBL/GenBank/DDBJ databases">
        <title>Roseateles sp. 2.12 16S ribosomal RNA gene Genome sequencing and assembly.</title>
        <authorList>
            <person name="Woo H."/>
        </authorList>
    </citation>
    <scope>NUCLEOTIDE SEQUENCE [LARGE SCALE GENOMIC DNA]</scope>
    <source>
        <strain evidence="1 2">2.12</strain>
    </source>
</reference>
<keyword evidence="1" id="KW-0067">ATP-binding</keyword>
<accession>A0ABV0GBE8</accession>